<proteinExistence type="predicted"/>
<sequence length="100" mass="10965">MVMTDITFIAWLAQAQPGDVQIYYRGFLAVDAEMELGGLSAMQRRELRALADAAFRAAQQGLVHLAQVRLATDRFAYLAIARPKPSEPKSNAFARLLAAA</sequence>
<evidence type="ECO:0000313" key="2">
    <source>
        <dbReference type="Proteomes" id="UP000813672"/>
    </source>
</evidence>
<dbReference type="AlphaFoldDB" id="A0A9Q3WKX2"/>
<reference evidence="1" key="1">
    <citation type="journal article" date="2021" name="Environ. Microbiol.">
        <title>Cryptic niche differentiation of novel sediment ecotypes of Rugeria pomeroyi correlates with nitrate respiration.</title>
        <authorList>
            <person name="Lin X."/>
            <person name="McNichol J."/>
            <person name="Chu X."/>
            <person name="Qian Y."/>
            <person name="Luo H."/>
        </authorList>
    </citation>
    <scope>NUCLEOTIDE SEQUENCE</scope>
    <source>
        <strain evidence="1">SZCCDBB064</strain>
    </source>
</reference>
<protein>
    <submittedName>
        <fullName evidence="1">Uncharacterized protein</fullName>
    </submittedName>
</protein>
<name>A0A9Q3WKX2_9RHOB</name>
<dbReference type="RefSeq" id="WP_234219958.1">
    <property type="nucleotide sequence ID" value="NZ_JAGQAF010000006.1"/>
</dbReference>
<dbReference type="EMBL" id="JAGQAF010000006">
    <property type="protein sequence ID" value="MCE8538175.1"/>
    <property type="molecule type" value="Genomic_DNA"/>
</dbReference>
<organism evidence="1 2">
    <name type="scientific">Ruegeria pomeroyi</name>
    <dbReference type="NCBI Taxonomy" id="89184"/>
    <lineage>
        <taxon>Bacteria</taxon>
        <taxon>Pseudomonadati</taxon>
        <taxon>Pseudomonadota</taxon>
        <taxon>Alphaproteobacteria</taxon>
        <taxon>Rhodobacterales</taxon>
        <taxon>Roseobacteraceae</taxon>
        <taxon>Ruegeria</taxon>
    </lineage>
</organism>
<evidence type="ECO:0000313" key="1">
    <source>
        <dbReference type="EMBL" id="MCE8538175.1"/>
    </source>
</evidence>
<accession>A0A9Q3WKX2</accession>
<comment type="caution">
    <text evidence="1">The sequence shown here is derived from an EMBL/GenBank/DDBJ whole genome shotgun (WGS) entry which is preliminary data.</text>
</comment>
<gene>
    <name evidence="1" type="ORF">KBY27_11995</name>
</gene>
<dbReference type="Proteomes" id="UP000813672">
    <property type="component" value="Unassembled WGS sequence"/>
</dbReference>